<dbReference type="Proteomes" id="UP001597353">
    <property type="component" value="Unassembled WGS sequence"/>
</dbReference>
<accession>A0ABW4S952</accession>
<evidence type="ECO:0000313" key="3">
    <source>
        <dbReference type="Proteomes" id="UP001597353"/>
    </source>
</evidence>
<gene>
    <name evidence="2" type="ORF">ACFSGJ_18160</name>
</gene>
<name>A0ABW4S952_9RHOB</name>
<protein>
    <submittedName>
        <fullName evidence="2">Uncharacterized protein</fullName>
    </submittedName>
</protein>
<dbReference type="EMBL" id="JBHUGH010000034">
    <property type="protein sequence ID" value="MFD1914131.1"/>
    <property type="molecule type" value="Genomic_DNA"/>
</dbReference>
<organism evidence="2 3">
    <name type="scientific">Halodurantibacterium flavum</name>
    <dbReference type="NCBI Taxonomy" id="1382802"/>
    <lineage>
        <taxon>Bacteria</taxon>
        <taxon>Pseudomonadati</taxon>
        <taxon>Pseudomonadota</taxon>
        <taxon>Alphaproteobacteria</taxon>
        <taxon>Rhodobacterales</taxon>
        <taxon>Paracoccaceae</taxon>
        <taxon>Halodurantibacterium</taxon>
    </lineage>
</organism>
<keyword evidence="1" id="KW-1133">Transmembrane helix</keyword>
<feature type="transmembrane region" description="Helical" evidence="1">
    <location>
        <begin position="6"/>
        <end position="28"/>
    </location>
</feature>
<keyword evidence="1" id="KW-0812">Transmembrane</keyword>
<keyword evidence="3" id="KW-1185">Reference proteome</keyword>
<evidence type="ECO:0000313" key="2">
    <source>
        <dbReference type="EMBL" id="MFD1914131.1"/>
    </source>
</evidence>
<sequence>MSSSFWVALLPHLMELIGALATMVLVWLTAEIRRRWGIEIEARHREALHSALMTGIRAALFRGLTGPDVVQAAIEYAGESVPDALRRLRPAPHVLNDLTSAKLRELLDGPRWVELDAGDTGEPAR</sequence>
<dbReference type="RefSeq" id="WP_390265159.1">
    <property type="nucleotide sequence ID" value="NZ_JBHUGH010000034.1"/>
</dbReference>
<evidence type="ECO:0000256" key="1">
    <source>
        <dbReference type="SAM" id="Phobius"/>
    </source>
</evidence>
<comment type="caution">
    <text evidence="2">The sequence shown here is derived from an EMBL/GenBank/DDBJ whole genome shotgun (WGS) entry which is preliminary data.</text>
</comment>
<keyword evidence="1" id="KW-0472">Membrane</keyword>
<reference evidence="3" key="1">
    <citation type="journal article" date="2019" name="Int. J. Syst. Evol. Microbiol.">
        <title>The Global Catalogue of Microorganisms (GCM) 10K type strain sequencing project: providing services to taxonomists for standard genome sequencing and annotation.</title>
        <authorList>
            <consortium name="The Broad Institute Genomics Platform"/>
            <consortium name="The Broad Institute Genome Sequencing Center for Infectious Disease"/>
            <person name="Wu L."/>
            <person name="Ma J."/>
        </authorList>
    </citation>
    <scope>NUCLEOTIDE SEQUENCE [LARGE SCALE GENOMIC DNA]</scope>
    <source>
        <strain evidence="3">CGMCC 4.7242</strain>
    </source>
</reference>
<proteinExistence type="predicted"/>